<dbReference type="Pfam" id="PF00132">
    <property type="entry name" value="Hexapep"/>
    <property type="match status" value="1"/>
</dbReference>
<dbReference type="Proteomes" id="UP000003752">
    <property type="component" value="Unassembled WGS sequence"/>
</dbReference>
<proteinExistence type="inferred from homology"/>
<organism evidence="3 4">
    <name type="scientific">Lentilactobacillus hilgardii (strain ATCC 8290 / DSM 20176 / CCUG 30140 / JCM 1155 / KCTC 3500 / NBRC 15886 / NCIMB 8040 / NRRL B-1843 / 9)</name>
    <dbReference type="NCBI Taxonomy" id="1423757"/>
    <lineage>
        <taxon>Bacteria</taxon>
        <taxon>Bacillati</taxon>
        <taxon>Bacillota</taxon>
        <taxon>Bacilli</taxon>
        <taxon>Lactobacillales</taxon>
        <taxon>Lactobacillaceae</taxon>
        <taxon>Lentilactobacillus</taxon>
    </lineage>
</organism>
<evidence type="ECO:0000256" key="2">
    <source>
        <dbReference type="ARBA" id="ARBA00022679"/>
    </source>
</evidence>
<evidence type="ECO:0000256" key="1">
    <source>
        <dbReference type="ARBA" id="ARBA00007274"/>
    </source>
</evidence>
<evidence type="ECO:0000313" key="4">
    <source>
        <dbReference type="Proteomes" id="UP000003752"/>
    </source>
</evidence>
<keyword evidence="2 3" id="KW-0808">Transferase</keyword>
<comment type="similarity">
    <text evidence="1">Belongs to the transferase hexapeptide repeat family.</text>
</comment>
<evidence type="ECO:0000313" key="3">
    <source>
        <dbReference type="EMBL" id="EEI23958.1"/>
    </source>
</evidence>
<sequence length="109" mass="11514">MCNYDNVILDIAPVTIGNHCMLATHVQIYSAYHPLDPAGREAFIGLGKPVTLGDDVWVGGGSVILPGVTLGNNVIVGANSTVTKSFGDNVIIAGNPARILRENPNKFQK</sequence>
<dbReference type="InterPro" id="IPR011004">
    <property type="entry name" value="Trimer_LpxA-like_sf"/>
</dbReference>
<dbReference type="InterPro" id="IPR051159">
    <property type="entry name" value="Hexapeptide_acetyltransf"/>
</dbReference>
<dbReference type="GO" id="GO:0005829">
    <property type="term" value="C:cytosol"/>
    <property type="evidence" value="ECO:0007669"/>
    <property type="project" value="TreeGrafter"/>
</dbReference>
<dbReference type="PANTHER" id="PTHR23416">
    <property type="entry name" value="SIALIC ACID SYNTHASE-RELATED"/>
    <property type="match status" value="1"/>
</dbReference>
<dbReference type="EC" id="2.3.1.79" evidence="3"/>
<dbReference type="SUPFAM" id="SSF51161">
    <property type="entry name" value="Trimeric LpxA-like enzymes"/>
    <property type="match status" value="1"/>
</dbReference>
<name>C0XKY8_LENH9</name>
<gene>
    <name evidence="3" type="ORF">HMPREF0519_1899</name>
</gene>
<keyword evidence="3" id="KW-0012">Acyltransferase</keyword>
<dbReference type="Gene3D" id="2.160.10.10">
    <property type="entry name" value="Hexapeptide repeat proteins"/>
    <property type="match status" value="1"/>
</dbReference>
<dbReference type="GO" id="GO:0008925">
    <property type="term" value="F:maltose O-acetyltransferase activity"/>
    <property type="evidence" value="ECO:0007669"/>
    <property type="project" value="UniProtKB-EC"/>
</dbReference>
<dbReference type="AlphaFoldDB" id="C0XKY8"/>
<dbReference type="HOGENOM" id="CLU_051638_7_5_9"/>
<accession>C0XKY8</accession>
<dbReference type="EMBL" id="ACGP01000177">
    <property type="protein sequence ID" value="EEI23958.1"/>
    <property type="molecule type" value="Genomic_DNA"/>
</dbReference>
<protein>
    <submittedName>
        <fullName evidence="3">Bacterial transferase hexapeptide repeat protein</fullName>
        <ecNumber evidence="3">2.3.1.79</ecNumber>
    </submittedName>
</protein>
<comment type="caution">
    <text evidence="3">The sequence shown here is derived from an EMBL/GenBank/DDBJ whole genome shotgun (WGS) entry which is preliminary data.</text>
</comment>
<dbReference type="InterPro" id="IPR001451">
    <property type="entry name" value="Hexapep"/>
</dbReference>
<reference evidence="3 4" key="1">
    <citation type="submission" date="2009-01" db="EMBL/GenBank/DDBJ databases">
        <authorList>
            <person name="Qin X."/>
            <person name="Bachman B."/>
            <person name="Battles P."/>
            <person name="Bell A."/>
            <person name="Bess C."/>
            <person name="Bickham C."/>
            <person name="Chaboub L."/>
            <person name="Chen D."/>
            <person name="Coyle M."/>
            <person name="Deiros D.R."/>
            <person name="Dinh H."/>
            <person name="Forbes L."/>
            <person name="Fowler G."/>
            <person name="Francisco L."/>
            <person name="Fu Q."/>
            <person name="Gubbala S."/>
            <person name="Hale W."/>
            <person name="Han Y."/>
            <person name="Hemphill L."/>
            <person name="Highlander S.K."/>
            <person name="Hirani K."/>
            <person name="Hogues M."/>
            <person name="Jackson L."/>
            <person name="Jakkamsetti A."/>
            <person name="Javaid M."/>
            <person name="Jiang H."/>
            <person name="Korchina V."/>
            <person name="Kovar C."/>
            <person name="Lara F."/>
            <person name="Lee S."/>
            <person name="Mata R."/>
            <person name="Mathew T."/>
            <person name="Moen C."/>
            <person name="Morales K."/>
            <person name="Munidasa M."/>
            <person name="Nazareth L."/>
            <person name="Ngo R."/>
            <person name="Nguyen L."/>
            <person name="Okwuonu G."/>
            <person name="Ongeri F."/>
            <person name="Patil S."/>
            <person name="Petrosino J."/>
            <person name="Pham C."/>
            <person name="Pham P."/>
            <person name="Pu L.-L."/>
            <person name="Puazo M."/>
            <person name="Raj R."/>
            <person name="Reid J."/>
            <person name="Rouhana J."/>
            <person name="Saada N."/>
            <person name="Shang Y."/>
            <person name="Simmons D."/>
            <person name="Thornton R."/>
            <person name="Warren J."/>
            <person name="Weissenberger G."/>
            <person name="Zhang J."/>
            <person name="Zhang L."/>
            <person name="Zhou C."/>
            <person name="Zhu D."/>
            <person name="Muzny D."/>
            <person name="Worley K."/>
            <person name="Gibbs R."/>
        </authorList>
    </citation>
    <scope>NUCLEOTIDE SEQUENCE [LARGE SCALE GENOMIC DNA]</scope>
    <source>
        <strain evidence="4">ATCC 8290 / DSM 20176 / CCUG 30140 / JCM 1155 / KCTC 3500 / NBRC 15886 / NCIMB 8040 / NRRL B-1843 / 9</strain>
    </source>
</reference>
<keyword evidence="4" id="KW-1185">Reference proteome</keyword>
<dbReference type="PANTHER" id="PTHR23416:SF23">
    <property type="entry name" value="ACETYLTRANSFERASE C18B11.09C-RELATED"/>
    <property type="match status" value="1"/>
</dbReference>